<dbReference type="EnsemblPlants" id="TuG1812G0300001953.01.T01">
    <property type="protein sequence ID" value="TuG1812G0300001953.01.T01.cds429308"/>
    <property type="gene ID" value="TuG1812G0300001953.01"/>
</dbReference>
<dbReference type="Proteomes" id="UP000015106">
    <property type="component" value="Chromosome 3"/>
</dbReference>
<proteinExistence type="predicted"/>
<organism evidence="2 3">
    <name type="scientific">Triticum urartu</name>
    <name type="common">Red wild einkorn</name>
    <name type="synonym">Crithodium urartu</name>
    <dbReference type="NCBI Taxonomy" id="4572"/>
    <lineage>
        <taxon>Eukaryota</taxon>
        <taxon>Viridiplantae</taxon>
        <taxon>Streptophyta</taxon>
        <taxon>Embryophyta</taxon>
        <taxon>Tracheophyta</taxon>
        <taxon>Spermatophyta</taxon>
        <taxon>Magnoliopsida</taxon>
        <taxon>Liliopsida</taxon>
        <taxon>Poales</taxon>
        <taxon>Poaceae</taxon>
        <taxon>BOP clade</taxon>
        <taxon>Pooideae</taxon>
        <taxon>Triticodae</taxon>
        <taxon>Triticeae</taxon>
        <taxon>Triticinae</taxon>
        <taxon>Triticum</taxon>
    </lineage>
</organism>
<keyword evidence="3" id="KW-1185">Reference proteome</keyword>
<sequence>MYPDPSCSTRRLPAIAATSPSPSPSTPKYSMHSPTVPRHVRPPRRITTAAAAPPRPSPPAPFKAEAGDGASAAAAARARRNATPAASSFAIWLLVVERSGGAG</sequence>
<feature type="compositionally biased region" description="Low complexity" evidence="1">
    <location>
        <begin position="67"/>
        <end position="80"/>
    </location>
</feature>
<protein>
    <submittedName>
        <fullName evidence="2">Uncharacterized protein</fullName>
    </submittedName>
</protein>
<reference evidence="2" key="3">
    <citation type="submission" date="2022-06" db="UniProtKB">
        <authorList>
            <consortium name="EnsemblPlants"/>
        </authorList>
    </citation>
    <scope>IDENTIFICATION</scope>
</reference>
<evidence type="ECO:0000313" key="2">
    <source>
        <dbReference type="EnsemblPlants" id="TuG1812G0300001953.01.T01.cds429308"/>
    </source>
</evidence>
<dbReference type="Gramene" id="TuG1812G0300001953.01.T01">
    <property type="protein sequence ID" value="TuG1812G0300001953.01.T01.cds429308"/>
    <property type="gene ID" value="TuG1812G0300001953.01"/>
</dbReference>
<accession>A0A8R7PRH2</accession>
<evidence type="ECO:0000256" key="1">
    <source>
        <dbReference type="SAM" id="MobiDB-lite"/>
    </source>
</evidence>
<feature type="region of interest" description="Disordered" evidence="1">
    <location>
        <begin position="1"/>
        <end position="80"/>
    </location>
</feature>
<reference evidence="2" key="2">
    <citation type="submission" date="2018-03" db="EMBL/GenBank/DDBJ databases">
        <title>The Triticum urartu genome reveals the dynamic nature of wheat genome evolution.</title>
        <authorList>
            <person name="Ling H."/>
            <person name="Ma B."/>
            <person name="Shi X."/>
            <person name="Liu H."/>
            <person name="Dong L."/>
            <person name="Sun H."/>
            <person name="Cao Y."/>
            <person name="Gao Q."/>
            <person name="Zheng S."/>
            <person name="Li Y."/>
            <person name="Yu Y."/>
            <person name="Du H."/>
            <person name="Qi M."/>
            <person name="Li Y."/>
            <person name="Yu H."/>
            <person name="Cui Y."/>
            <person name="Wang N."/>
            <person name="Chen C."/>
            <person name="Wu H."/>
            <person name="Zhao Y."/>
            <person name="Zhang J."/>
            <person name="Li Y."/>
            <person name="Zhou W."/>
            <person name="Zhang B."/>
            <person name="Hu W."/>
            <person name="Eijk M."/>
            <person name="Tang J."/>
            <person name="Witsenboer H."/>
            <person name="Zhao S."/>
            <person name="Li Z."/>
            <person name="Zhang A."/>
            <person name="Wang D."/>
            <person name="Liang C."/>
        </authorList>
    </citation>
    <scope>NUCLEOTIDE SEQUENCE [LARGE SCALE GENOMIC DNA]</scope>
    <source>
        <strain evidence="2">cv. G1812</strain>
    </source>
</reference>
<evidence type="ECO:0000313" key="3">
    <source>
        <dbReference type="Proteomes" id="UP000015106"/>
    </source>
</evidence>
<dbReference type="AlphaFoldDB" id="A0A8R7PRH2"/>
<name>A0A8R7PRH2_TRIUA</name>
<reference evidence="3" key="1">
    <citation type="journal article" date="2013" name="Nature">
        <title>Draft genome of the wheat A-genome progenitor Triticum urartu.</title>
        <authorList>
            <person name="Ling H.Q."/>
            <person name="Zhao S."/>
            <person name="Liu D."/>
            <person name="Wang J."/>
            <person name="Sun H."/>
            <person name="Zhang C."/>
            <person name="Fan H."/>
            <person name="Li D."/>
            <person name="Dong L."/>
            <person name="Tao Y."/>
            <person name="Gao C."/>
            <person name="Wu H."/>
            <person name="Li Y."/>
            <person name="Cui Y."/>
            <person name="Guo X."/>
            <person name="Zheng S."/>
            <person name="Wang B."/>
            <person name="Yu K."/>
            <person name="Liang Q."/>
            <person name="Yang W."/>
            <person name="Lou X."/>
            <person name="Chen J."/>
            <person name="Feng M."/>
            <person name="Jian J."/>
            <person name="Zhang X."/>
            <person name="Luo G."/>
            <person name="Jiang Y."/>
            <person name="Liu J."/>
            <person name="Wang Z."/>
            <person name="Sha Y."/>
            <person name="Zhang B."/>
            <person name="Wu H."/>
            <person name="Tang D."/>
            <person name="Shen Q."/>
            <person name="Xue P."/>
            <person name="Zou S."/>
            <person name="Wang X."/>
            <person name="Liu X."/>
            <person name="Wang F."/>
            <person name="Yang Y."/>
            <person name="An X."/>
            <person name="Dong Z."/>
            <person name="Zhang K."/>
            <person name="Zhang X."/>
            <person name="Luo M.C."/>
            <person name="Dvorak J."/>
            <person name="Tong Y."/>
            <person name="Wang J."/>
            <person name="Yang H."/>
            <person name="Li Z."/>
            <person name="Wang D."/>
            <person name="Zhang A."/>
            <person name="Wang J."/>
        </authorList>
    </citation>
    <scope>NUCLEOTIDE SEQUENCE</scope>
    <source>
        <strain evidence="3">cv. G1812</strain>
    </source>
</reference>